<dbReference type="Gramene" id="AET4Gv20331500.2">
    <property type="protein sequence ID" value="AET4Gv20331500.2"/>
    <property type="gene ID" value="AET4Gv20331500"/>
</dbReference>
<reference evidence="1" key="3">
    <citation type="journal article" date="2017" name="Nature">
        <title>Genome sequence of the progenitor of the wheat D genome Aegilops tauschii.</title>
        <authorList>
            <person name="Luo M.C."/>
            <person name="Gu Y.Q."/>
            <person name="Puiu D."/>
            <person name="Wang H."/>
            <person name="Twardziok S.O."/>
            <person name="Deal K.R."/>
            <person name="Huo N."/>
            <person name="Zhu T."/>
            <person name="Wang L."/>
            <person name="Wang Y."/>
            <person name="McGuire P.E."/>
            <person name="Liu S."/>
            <person name="Long H."/>
            <person name="Ramasamy R.K."/>
            <person name="Rodriguez J.C."/>
            <person name="Van S.L."/>
            <person name="Yuan L."/>
            <person name="Wang Z."/>
            <person name="Xia Z."/>
            <person name="Xiao L."/>
            <person name="Anderson O.D."/>
            <person name="Ouyang S."/>
            <person name="Liang Y."/>
            <person name="Zimin A.V."/>
            <person name="Pertea G."/>
            <person name="Qi P."/>
            <person name="Bennetzen J.L."/>
            <person name="Dai X."/>
            <person name="Dawson M.W."/>
            <person name="Muller H.G."/>
            <person name="Kugler K."/>
            <person name="Rivarola-Duarte L."/>
            <person name="Spannagl M."/>
            <person name="Mayer K.F.X."/>
            <person name="Lu F.H."/>
            <person name="Bevan M.W."/>
            <person name="Leroy P."/>
            <person name="Li P."/>
            <person name="You F.M."/>
            <person name="Sun Q."/>
            <person name="Liu Z."/>
            <person name="Lyons E."/>
            <person name="Wicker T."/>
            <person name="Salzberg S.L."/>
            <person name="Devos K.M."/>
            <person name="Dvorak J."/>
        </authorList>
    </citation>
    <scope>NUCLEOTIDE SEQUENCE [LARGE SCALE GENOMIC DNA]</scope>
    <source>
        <strain evidence="1">cv. AL8/78</strain>
    </source>
</reference>
<dbReference type="Proteomes" id="UP000015105">
    <property type="component" value="Chromosome 4D"/>
</dbReference>
<reference evidence="2" key="2">
    <citation type="journal article" date="2017" name="Nat. Plants">
        <title>The Aegilops tauschii genome reveals multiple impacts of transposons.</title>
        <authorList>
            <person name="Zhao G."/>
            <person name="Zou C."/>
            <person name="Li K."/>
            <person name="Wang K."/>
            <person name="Li T."/>
            <person name="Gao L."/>
            <person name="Zhang X."/>
            <person name="Wang H."/>
            <person name="Yang Z."/>
            <person name="Liu X."/>
            <person name="Jiang W."/>
            <person name="Mao L."/>
            <person name="Kong X."/>
            <person name="Jiao Y."/>
            <person name="Jia J."/>
        </authorList>
    </citation>
    <scope>NUCLEOTIDE SEQUENCE [LARGE SCALE GENOMIC DNA]</scope>
    <source>
        <strain evidence="2">cv. AL8/78</strain>
    </source>
</reference>
<evidence type="ECO:0000313" key="2">
    <source>
        <dbReference type="Proteomes" id="UP000015105"/>
    </source>
</evidence>
<dbReference type="EnsemblPlants" id="AET4Gv20331500.2">
    <property type="protein sequence ID" value="AET4Gv20331500.2"/>
    <property type="gene ID" value="AET4Gv20331500"/>
</dbReference>
<keyword evidence="2" id="KW-1185">Reference proteome</keyword>
<proteinExistence type="predicted"/>
<reference evidence="2" key="1">
    <citation type="journal article" date="2014" name="Science">
        <title>Ancient hybridizations among the ancestral genomes of bread wheat.</title>
        <authorList>
            <consortium name="International Wheat Genome Sequencing Consortium,"/>
            <person name="Marcussen T."/>
            <person name="Sandve S.R."/>
            <person name="Heier L."/>
            <person name="Spannagl M."/>
            <person name="Pfeifer M."/>
            <person name="Jakobsen K.S."/>
            <person name="Wulff B.B."/>
            <person name="Steuernagel B."/>
            <person name="Mayer K.F."/>
            <person name="Olsen O.A."/>
        </authorList>
    </citation>
    <scope>NUCLEOTIDE SEQUENCE [LARGE SCALE GENOMIC DNA]</scope>
    <source>
        <strain evidence="2">cv. AL8/78</strain>
    </source>
</reference>
<sequence length="149" mass="16480">MVELANNECLAPRISVGDEELLNHADATKACCFSMTAAAMVLVKVPTISANNESHLLAKYGVLPSPSTPAGERGIESCKRELLHIAQQEHNDDTNLERIPERQPTFASESGSCSYETTYPSYSFICFSIYYCTSHYSLPIIHASITWME</sequence>
<accession>A0A453HWK8</accession>
<organism evidence="1 2">
    <name type="scientific">Aegilops tauschii subsp. strangulata</name>
    <name type="common">Goatgrass</name>
    <dbReference type="NCBI Taxonomy" id="200361"/>
    <lineage>
        <taxon>Eukaryota</taxon>
        <taxon>Viridiplantae</taxon>
        <taxon>Streptophyta</taxon>
        <taxon>Embryophyta</taxon>
        <taxon>Tracheophyta</taxon>
        <taxon>Spermatophyta</taxon>
        <taxon>Magnoliopsida</taxon>
        <taxon>Liliopsida</taxon>
        <taxon>Poales</taxon>
        <taxon>Poaceae</taxon>
        <taxon>BOP clade</taxon>
        <taxon>Pooideae</taxon>
        <taxon>Triticodae</taxon>
        <taxon>Triticeae</taxon>
        <taxon>Triticinae</taxon>
        <taxon>Aegilops</taxon>
    </lineage>
</organism>
<dbReference type="EnsemblPlants" id="AET4Gv20331500.1">
    <property type="protein sequence ID" value="AET4Gv20331500.1"/>
    <property type="gene ID" value="AET4Gv20331500"/>
</dbReference>
<reference evidence="1" key="5">
    <citation type="journal article" date="2021" name="G3 (Bethesda)">
        <title>Aegilops tauschii genome assembly Aet v5.0 features greater sequence contiguity and improved annotation.</title>
        <authorList>
            <person name="Wang L."/>
            <person name="Zhu T."/>
            <person name="Rodriguez J.C."/>
            <person name="Deal K.R."/>
            <person name="Dubcovsky J."/>
            <person name="McGuire P.E."/>
            <person name="Lux T."/>
            <person name="Spannagl M."/>
            <person name="Mayer K.F.X."/>
            <person name="Baldrich P."/>
            <person name="Meyers B.C."/>
            <person name="Huo N."/>
            <person name="Gu Y.Q."/>
            <person name="Zhou H."/>
            <person name="Devos K.M."/>
            <person name="Bennetzen J.L."/>
            <person name="Unver T."/>
            <person name="Budak H."/>
            <person name="Gulick P.J."/>
            <person name="Galiba G."/>
            <person name="Kalapos B."/>
            <person name="Nelson D.R."/>
            <person name="Li P."/>
            <person name="You F.M."/>
            <person name="Luo M.C."/>
            <person name="Dvorak J."/>
        </authorList>
    </citation>
    <scope>NUCLEOTIDE SEQUENCE [LARGE SCALE GENOMIC DNA]</scope>
    <source>
        <strain evidence="1">cv. AL8/78</strain>
    </source>
</reference>
<dbReference type="AlphaFoldDB" id="A0A453HWK8"/>
<reference evidence="1" key="4">
    <citation type="submission" date="2019-03" db="UniProtKB">
        <authorList>
            <consortium name="EnsemblPlants"/>
        </authorList>
    </citation>
    <scope>IDENTIFICATION</scope>
</reference>
<name>A0A453HWK8_AEGTS</name>
<dbReference type="Gramene" id="AET4Gv20331500.3">
    <property type="protein sequence ID" value="AET4Gv20331500.3"/>
    <property type="gene ID" value="AET4Gv20331500"/>
</dbReference>
<evidence type="ECO:0000313" key="1">
    <source>
        <dbReference type="EnsemblPlants" id="AET4Gv20331500.3"/>
    </source>
</evidence>
<dbReference type="EnsemblPlants" id="AET4Gv20331500.3">
    <property type="protein sequence ID" value="AET4Gv20331500.3"/>
    <property type="gene ID" value="AET4Gv20331500"/>
</dbReference>
<protein>
    <submittedName>
        <fullName evidence="1">Uncharacterized protein</fullName>
    </submittedName>
</protein>
<dbReference type="Gramene" id="AET4Gv20331500.1">
    <property type="protein sequence ID" value="AET4Gv20331500.1"/>
    <property type="gene ID" value="AET4Gv20331500"/>
</dbReference>